<feature type="compositionally biased region" description="Low complexity" evidence="3">
    <location>
        <begin position="1"/>
        <end position="12"/>
    </location>
</feature>
<keyword evidence="6" id="KW-1185">Reference proteome</keyword>
<evidence type="ECO:0000259" key="4">
    <source>
        <dbReference type="PROSITE" id="PS50011"/>
    </source>
</evidence>
<accession>A0ABQ0M5V1</accession>
<evidence type="ECO:0000256" key="2">
    <source>
        <dbReference type="ARBA" id="ARBA00022840"/>
    </source>
</evidence>
<dbReference type="PANTHER" id="PTHR24346:SF30">
    <property type="entry name" value="MATERNAL EMBRYONIC LEUCINE ZIPPER KINASE"/>
    <property type="match status" value="1"/>
</dbReference>
<reference evidence="5" key="1">
    <citation type="submission" date="2014-09" db="EMBL/GenBank/DDBJ databases">
        <title>Genome sequence of the luminous mushroom Mycena chlorophos for searching fungal bioluminescence genes.</title>
        <authorList>
            <person name="Tanaka Y."/>
            <person name="Kasuga D."/>
            <person name="Oba Y."/>
            <person name="Hase S."/>
            <person name="Sato K."/>
            <person name="Oba Y."/>
            <person name="Sakakibara Y."/>
        </authorList>
    </citation>
    <scope>NUCLEOTIDE SEQUENCE</scope>
</reference>
<organism evidence="5 6">
    <name type="scientific">Mycena chlorophos</name>
    <name type="common">Agaric fungus</name>
    <name type="synonym">Agaricus chlorophos</name>
    <dbReference type="NCBI Taxonomy" id="658473"/>
    <lineage>
        <taxon>Eukaryota</taxon>
        <taxon>Fungi</taxon>
        <taxon>Dikarya</taxon>
        <taxon>Basidiomycota</taxon>
        <taxon>Agaricomycotina</taxon>
        <taxon>Agaricomycetes</taxon>
        <taxon>Agaricomycetidae</taxon>
        <taxon>Agaricales</taxon>
        <taxon>Marasmiineae</taxon>
        <taxon>Mycenaceae</taxon>
        <taxon>Mycena</taxon>
    </lineage>
</organism>
<dbReference type="Pfam" id="PF00069">
    <property type="entry name" value="Pkinase"/>
    <property type="match status" value="1"/>
</dbReference>
<dbReference type="InterPro" id="IPR000719">
    <property type="entry name" value="Prot_kinase_dom"/>
</dbReference>
<evidence type="ECO:0000256" key="3">
    <source>
        <dbReference type="SAM" id="MobiDB-lite"/>
    </source>
</evidence>
<keyword evidence="1" id="KW-0547">Nucleotide-binding</keyword>
<dbReference type="SMART" id="SM00220">
    <property type="entry name" value="S_TKc"/>
    <property type="match status" value="1"/>
</dbReference>
<dbReference type="SUPFAM" id="SSF56112">
    <property type="entry name" value="Protein kinase-like (PK-like)"/>
    <property type="match status" value="1"/>
</dbReference>
<dbReference type="Gene3D" id="1.10.510.10">
    <property type="entry name" value="Transferase(Phosphotransferase) domain 1"/>
    <property type="match status" value="1"/>
</dbReference>
<evidence type="ECO:0000256" key="1">
    <source>
        <dbReference type="ARBA" id="ARBA00022741"/>
    </source>
</evidence>
<dbReference type="EMBL" id="DF849761">
    <property type="protein sequence ID" value="GAT58660.1"/>
    <property type="molecule type" value="Genomic_DNA"/>
</dbReference>
<sequence length="300" mass="33721">MSSRSPSPASSLETDDESDDESVNLRLSPCWHAYRAVLESRGFHLHTVSDVLSARPAECPADDTLCPDAGLPANLFRGARVSDGSPVVVKAVHRDSREFDIIHLLSSPPLSTDQTNHSIPVLDLIETDNDCVAFIVMEQWSSQLIDDDGPCCLREFLAALRQCLEHVCFMHKHRIAHLDISLRNLLTDYKGHYAFIDYEMSRRFDAGHSMRFQNFRSTEVPPECEHGECREPFKADVWALAVLILRACKLAGYCIPELLQFTRPMLDSNPQTRPSMPQVLAAFEKMASSISGLDRLPNRQ</sequence>
<keyword evidence="2" id="KW-0067">ATP-binding</keyword>
<dbReference type="InterPro" id="IPR011009">
    <property type="entry name" value="Kinase-like_dom_sf"/>
</dbReference>
<feature type="region of interest" description="Disordered" evidence="3">
    <location>
        <begin position="1"/>
        <end position="21"/>
    </location>
</feature>
<dbReference type="PROSITE" id="PS50011">
    <property type="entry name" value="PROTEIN_KINASE_DOM"/>
    <property type="match status" value="1"/>
</dbReference>
<proteinExistence type="predicted"/>
<name>A0ABQ0M5V1_MYCCL</name>
<feature type="domain" description="Protein kinase" evidence="4">
    <location>
        <begin position="61"/>
        <end position="300"/>
    </location>
</feature>
<gene>
    <name evidence="5" type="ORF">MCHLO_15067</name>
</gene>
<dbReference type="CDD" id="cd00180">
    <property type="entry name" value="PKc"/>
    <property type="match status" value="1"/>
</dbReference>
<dbReference type="Proteomes" id="UP000815677">
    <property type="component" value="Unassembled WGS sequence"/>
</dbReference>
<evidence type="ECO:0000313" key="5">
    <source>
        <dbReference type="EMBL" id="GAT58660.1"/>
    </source>
</evidence>
<evidence type="ECO:0000313" key="6">
    <source>
        <dbReference type="Proteomes" id="UP000815677"/>
    </source>
</evidence>
<dbReference type="PANTHER" id="PTHR24346">
    <property type="entry name" value="MAP/MICROTUBULE AFFINITY-REGULATING KINASE"/>
    <property type="match status" value="1"/>
</dbReference>
<protein>
    <recommendedName>
        <fullName evidence="4">Protein kinase domain-containing protein</fullName>
    </recommendedName>
</protein>